<reference evidence="8 9" key="1">
    <citation type="submission" date="2021-05" db="EMBL/GenBank/DDBJ databases">
        <title>Novel Bacillus species.</title>
        <authorList>
            <person name="Liu G."/>
        </authorList>
    </citation>
    <scope>NUCLEOTIDE SEQUENCE [LARGE SCALE GENOMIC DNA]</scope>
    <source>
        <strain evidence="8 9">FJAT-49705</strain>
    </source>
</reference>
<keyword evidence="2" id="KW-0813">Transport</keyword>
<comment type="subcellular location">
    <subcellularLocation>
        <location evidence="1">Cell membrane</location>
        <topology evidence="1">Multi-pass membrane protein</topology>
    </subcellularLocation>
</comment>
<protein>
    <submittedName>
        <fullName evidence="8">MFS transporter</fullName>
    </submittedName>
</protein>
<feature type="transmembrane region" description="Helical" evidence="7">
    <location>
        <begin position="218"/>
        <end position="245"/>
    </location>
</feature>
<keyword evidence="5 7" id="KW-1133">Transmembrane helix</keyword>
<evidence type="ECO:0000256" key="4">
    <source>
        <dbReference type="ARBA" id="ARBA00022692"/>
    </source>
</evidence>
<evidence type="ECO:0000313" key="8">
    <source>
        <dbReference type="EMBL" id="MBS4191890.1"/>
    </source>
</evidence>
<dbReference type="EMBL" id="JAGYPM010000004">
    <property type="protein sequence ID" value="MBS4191890.1"/>
    <property type="molecule type" value="Genomic_DNA"/>
</dbReference>
<dbReference type="InterPro" id="IPR036259">
    <property type="entry name" value="MFS_trans_sf"/>
</dbReference>
<dbReference type="SUPFAM" id="SSF103473">
    <property type="entry name" value="MFS general substrate transporter"/>
    <property type="match status" value="1"/>
</dbReference>
<dbReference type="PANTHER" id="PTHR43266">
    <property type="entry name" value="MACROLIDE-EFFLUX PROTEIN"/>
    <property type="match status" value="1"/>
</dbReference>
<feature type="transmembrane region" description="Helical" evidence="7">
    <location>
        <begin position="360"/>
        <end position="382"/>
    </location>
</feature>
<dbReference type="RefSeq" id="WP_213103357.1">
    <property type="nucleotide sequence ID" value="NZ_JAGYPM010000004.1"/>
</dbReference>
<evidence type="ECO:0000256" key="5">
    <source>
        <dbReference type="ARBA" id="ARBA00022989"/>
    </source>
</evidence>
<feature type="transmembrane region" description="Helical" evidence="7">
    <location>
        <begin position="265"/>
        <end position="284"/>
    </location>
</feature>
<feature type="transmembrane region" description="Helical" evidence="7">
    <location>
        <begin position="148"/>
        <end position="168"/>
    </location>
</feature>
<feature type="transmembrane region" description="Helical" evidence="7">
    <location>
        <begin position="106"/>
        <end position="127"/>
    </location>
</feature>
<dbReference type="InterPro" id="IPR011701">
    <property type="entry name" value="MFS"/>
</dbReference>
<evidence type="ECO:0000313" key="9">
    <source>
        <dbReference type="Proteomes" id="UP000681027"/>
    </source>
</evidence>
<evidence type="ECO:0000256" key="1">
    <source>
        <dbReference type="ARBA" id="ARBA00004651"/>
    </source>
</evidence>
<feature type="transmembrane region" description="Helical" evidence="7">
    <location>
        <begin position="388"/>
        <end position="407"/>
    </location>
</feature>
<sequence length="433" mass="47659">MEKAYKLKKATYHLWTFTISKLISSFGSQVYTFAISFYILQMTGSATSFATNLICNVLPRTLVSPFAGYAADKYSRKMIVIIAQIGTTIAIGGLLVVSLTSGLSLAAIYMTTIILSLTSTFSGVTFTSSISGLVDGARIQKAMSMNQMSISFASIGSPAVGGLLYGSVSMPVFLIIYMIASSIAVILESTMNFNLFANRKKKVEGERKESMWQSMKAGFSYLKLQPLIMAMIWIALLVNFLFGAFEVGYSFILIEKLKIASNHFGFTQGALAVGMLLMSIYFSARKEVKFPFLVSKRGIMCMGMLMGGVSIPLLVAMPYPIIFSYYAILMFAFGVMVIIVNTPLQVFMQKQIDDDFKGRVFSILETMAMALMPLGMVLYGVLYDVLPAQWVLFLSSAVLIGVVLILARPSVVRKAHPEYRETNVIKEEAKSFS</sequence>
<comment type="caution">
    <text evidence="8">The sequence shown here is derived from an EMBL/GenBank/DDBJ whole genome shotgun (WGS) entry which is preliminary data.</text>
</comment>
<organism evidence="8 9">
    <name type="scientific">Cytobacillus citreus</name>
    <dbReference type="NCBI Taxonomy" id="2833586"/>
    <lineage>
        <taxon>Bacteria</taxon>
        <taxon>Bacillati</taxon>
        <taxon>Bacillota</taxon>
        <taxon>Bacilli</taxon>
        <taxon>Bacillales</taxon>
        <taxon>Bacillaceae</taxon>
        <taxon>Cytobacillus</taxon>
    </lineage>
</organism>
<name>A0ABS5NVN4_9BACI</name>
<dbReference type="Pfam" id="PF07690">
    <property type="entry name" value="MFS_1"/>
    <property type="match status" value="1"/>
</dbReference>
<feature type="transmembrane region" description="Helical" evidence="7">
    <location>
        <begin position="12"/>
        <end position="31"/>
    </location>
</feature>
<dbReference type="CDD" id="cd06173">
    <property type="entry name" value="MFS_MefA_like"/>
    <property type="match status" value="1"/>
</dbReference>
<feature type="transmembrane region" description="Helical" evidence="7">
    <location>
        <begin position="79"/>
        <end position="100"/>
    </location>
</feature>
<dbReference type="Gene3D" id="1.20.1250.20">
    <property type="entry name" value="MFS general substrate transporter like domains"/>
    <property type="match status" value="1"/>
</dbReference>
<evidence type="ECO:0000256" key="6">
    <source>
        <dbReference type="ARBA" id="ARBA00023136"/>
    </source>
</evidence>
<dbReference type="PANTHER" id="PTHR43266:SF9">
    <property type="entry name" value="PERMEASE, MAJOR FACILITATOR SUPERFAMILY-RELATED"/>
    <property type="match status" value="1"/>
</dbReference>
<dbReference type="Proteomes" id="UP000681027">
    <property type="component" value="Unassembled WGS sequence"/>
</dbReference>
<evidence type="ECO:0000256" key="3">
    <source>
        <dbReference type="ARBA" id="ARBA00022475"/>
    </source>
</evidence>
<keyword evidence="9" id="KW-1185">Reference proteome</keyword>
<feature type="transmembrane region" description="Helical" evidence="7">
    <location>
        <begin position="174"/>
        <end position="197"/>
    </location>
</feature>
<proteinExistence type="predicted"/>
<evidence type="ECO:0000256" key="7">
    <source>
        <dbReference type="SAM" id="Phobius"/>
    </source>
</evidence>
<feature type="transmembrane region" description="Helical" evidence="7">
    <location>
        <begin position="299"/>
        <end position="319"/>
    </location>
</feature>
<gene>
    <name evidence="8" type="ORF">KHA94_17115</name>
</gene>
<keyword evidence="6 7" id="KW-0472">Membrane</keyword>
<keyword evidence="4 7" id="KW-0812">Transmembrane</keyword>
<keyword evidence="3" id="KW-1003">Cell membrane</keyword>
<evidence type="ECO:0000256" key="2">
    <source>
        <dbReference type="ARBA" id="ARBA00022448"/>
    </source>
</evidence>
<accession>A0ABS5NVN4</accession>
<feature type="transmembrane region" description="Helical" evidence="7">
    <location>
        <begin position="325"/>
        <end position="348"/>
    </location>
</feature>